<dbReference type="HOGENOM" id="CLU_055817_1_0_11"/>
<dbReference type="RefSeq" id="WP_052427747.1">
    <property type="nucleotide sequence ID" value="NZ_CP022752.1"/>
</dbReference>
<dbReference type="PROSITE" id="PS50943">
    <property type="entry name" value="HTH_CROC1"/>
    <property type="match status" value="1"/>
</dbReference>
<dbReference type="OrthoDB" id="3697769at2"/>
<dbReference type="InterPro" id="IPR043917">
    <property type="entry name" value="DUF5753"/>
</dbReference>
<keyword evidence="4" id="KW-1185">Reference proteome</keyword>
<organism evidence="2 5">
    <name type="scientific">Actinopolyspora erythraea</name>
    <dbReference type="NCBI Taxonomy" id="414996"/>
    <lineage>
        <taxon>Bacteria</taxon>
        <taxon>Bacillati</taxon>
        <taxon>Actinomycetota</taxon>
        <taxon>Actinomycetes</taxon>
        <taxon>Actinopolysporales</taxon>
        <taxon>Actinopolysporaceae</taxon>
        <taxon>Actinopolyspora</taxon>
    </lineage>
</organism>
<reference evidence="2 5" key="2">
    <citation type="submission" date="2017-08" db="EMBL/GenBank/DDBJ databases">
        <title>The complete genome sequence of moderately halophilic actinomycete Actinopolyspora erythraea YIM 90600, the producer of novel erythromycin, novel actinopolysporins A-C and tubercidin.</title>
        <authorList>
            <person name="Yin M."/>
            <person name="Tang S."/>
        </authorList>
    </citation>
    <scope>NUCLEOTIDE SEQUENCE [LARGE SCALE GENOMIC DNA]</scope>
    <source>
        <strain evidence="2 5">YIM 90600</strain>
    </source>
</reference>
<dbReference type="Pfam" id="PF13560">
    <property type="entry name" value="HTH_31"/>
    <property type="match status" value="1"/>
</dbReference>
<dbReference type="eggNOG" id="COG1396">
    <property type="taxonomic scope" value="Bacteria"/>
</dbReference>
<dbReference type="Pfam" id="PF19054">
    <property type="entry name" value="DUF5753"/>
    <property type="match status" value="1"/>
</dbReference>
<evidence type="ECO:0000259" key="1">
    <source>
        <dbReference type="PROSITE" id="PS50943"/>
    </source>
</evidence>
<dbReference type="SMART" id="SM00530">
    <property type="entry name" value="HTH_XRE"/>
    <property type="match status" value="1"/>
</dbReference>
<dbReference type="Proteomes" id="UP000029737">
    <property type="component" value="Unassembled WGS sequence"/>
</dbReference>
<feature type="domain" description="HTH cro/C1-type" evidence="1">
    <location>
        <begin position="19"/>
        <end position="73"/>
    </location>
</feature>
<dbReference type="InterPro" id="IPR010982">
    <property type="entry name" value="Lambda_DNA-bd_dom_sf"/>
</dbReference>
<evidence type="ECO:0000313" key="4">
    <source>
        <dbReference type="Proteomes" id="UP000029737"/>
    </source>
</evidence>
<dbReference type="GO" id="GO:0003677">
    <property type="term" value="F:DNA binding"/>
    <property type="evidence" value="ECO:0007669"/>
    <property type="project" value="InterPro"/>
</dbReference>
<dbReference type="AlphaFoldDB" id="A0A099DAL5"/>
<sequence length="284" mass="31603">MPGDVEHHSPQARLLGAELRELRKEAGIPVRELAKRVQLGHAAVSRYETGVRSPSRDLLARLLMELGASGERYDELMELQRRASEPNLIGDSRSGLHKHLLNLAEFERTAARIVHVAPLVIPGPLQTRSYAEEIMASLSGEERRLRVELRMARSSEVLSTGKLDAIICERVLRDDIGGQGVLAEQLHHLATTASNSNATIRILPERLQRWTLAHNGSFVLFEFSKASPIIHLEHYRGPAFIYDQKDVEAYREALDNLTDAAMSPNESLQLMATIAEQTEGNTPA</sequence>
<dbReference type="EMBL" id="CP022752">
    <property type="protein sequence ID" value="ASU80517.1"/>
    <property type="molecule type" value="Genomic_DNA"/>
</dbReference>
<dbReference type="KEGG" id="aey:CDG81_22080"/>
<dbReference type="SUPFAM" id="SSF47413">
    <property type="entry name" value="lambda repressor-like DNA-binding domains"/>
    <property type="match status" value="1"/>
</dbReference>
<dbReference type="Gene3D" id="1.10.260.40">
    <property type="entry name" value="lambda repressor-like DNA-binding domains"/>
    <property type="match status" value="1"/>
</dbReference>
<dbReference type="CDD" id="cd00093">
    <property type="entry name" value="HTH_XRE"/>
    <property type="match status" value="1"/>
</dbReference>
<dbReference type="InterPro" id="IPR001387">
    <property type="entry name" value="Cro/C1-type_HTH"/>
</dbReference>
<dbReference type="EMBL" id="JPMV01000009">
    <property type="protein sequence ID" value="KGI82812.1"/>
    <property type="molecule type" value="Genomic_DNA"/>
</dbReference>
<name>A0A099DAL5_9ACTN</name>
<protein>
    <submittedName>
        <fullName evidence="2">XRE family transcriptional regulator</fullName>
    </submittedName>
</protein>
<accession>A0A099DAL5</accession>
<evidence type="ECO:0000313" key="5">
    <source>
        <dbReference type="Proteomes" id="UP000215043"/>
    </source>
</evidence>
<dbReference type="Proteomes" id="UP000215043">
    <property type="component" value="Chromosome"/>
</dbReference>
<reference evidence="3 4" key="1">
    <citation type="journal article" date="2014" name="PLoS ONE">
        <title>Identification and Characterization of a New Erythromycin Biosynthetic Gene Cluster in Actinopolyspora erythraea YIM90600, a Novel Erythronolide-Producing Halophilic Actinomycete Isolated from Salt Field.</title>
        <authorList>
            <person name="Chen D."/>
            <person name="Feng J."/>
            <person name="Huang L."/>
            <person name="Zhang Q."/>
            <person name="Wu J."/>
            <person name="Zhu X."/>
            <person name="Duan Y."/>
            <person name="Xu Z."/>
        </authorList>
    </citation>
    <scope>NUCLEOTIDE SEQUENCE [LARGE SCALE GENOMIC DNA]</scope>
    <source>
        <strain evidence="3 4">YIM90600</strain>
    </source>
</reference>
<evidence type="ECO:0000313" key="2">
    <source>
        <dbReference type="EMBL" id="ASU80517.1"/>
    </source>
</evidence>
<evidence type="ECO:0000313" key="3">
    <source>
        <dbReference type="EMBL" id="KGI82812.1"/>
    </source>
</evidence>
<proteinExistence type="predicted"/>
<gene>
    <name evidence="2" type="ORF">CDG81_22080</name>
    <name evidence="3" type="ORF">IL38_02770</name>
</gene>